<evidence type="ECO:0000313" key="2">
    <source>
        <dbReference type="EMBL" id="RMI33740.1"/>
    </source>
</evidence>
<comment type="caution">
    <text evidence="2">The sequence shown here is derived from an EMBL/GenBank/DDBJ whole genome shotgun (WGS) entry which is preliminary data.</text>
</comment>
<name>A0A3M2LAK8_9ACTN</name>
<evidence type="ECO:0000256" key="1">
    <source>
        <dbReference type="SAM" id="Phobius"/>
    </source>
</evidence>
<dbReference type="Gene3D" id="1.20.1250.20">
    <property type="entry name" value="MFS general substrate transporter like domains"/>
    <property type="match status" value="1"/>
</dbReference>
<keyword evidence="3" id="KW-1185">Reference proteome</keyword>
<feature type="transmembrane region" description="Helical" evidence="1">
    <location>
        <begin position="61"/>
        <end position="84"/>
    </location>
</feature>
<proteinExistence type="predicted"/>
<feature type="non-terminal residue" evidence="2">
    <location>
        <position position="1"/>
    </location>
</feature>
<dbReference type="EMBL" id="RFFJ01000187">
    <property type="protein sequence ID" value="RMI33740.1"/>
    <property type="molecule type" value="Genomic_DNA"/>
</dbReference>
<feature type="transmembrane region" description="Helical" evidence="1">
    <location>
        <begin position="27"/>
        <end position="49"/>
    </location>
</feature>
<protein>
    <submittedName>
        <fullName evidence="2">Uncharacterized protein</fullName>
    </submittedName>
</protein>
<keyword evidence="1" id="KW-0812">Transmembrane</keyword>
<dbReference type="InterPro" id="IPR036259">
    <property type="entry name" value="MFS_trans_sf"/>
</dbReference>
<keyword evidence="1" id="KW-0472">Membrane</keyword>
<reference evidence="2 3" key="1">
    <citation type="submission" date="2018-10" db="EMBL/GenBank/DDBJ databases">
        <title>Isolation, diversity and antifungal activity of actinobacteria from wheat.</title>
        <authorList>
            <person name="Han C."/>
        </authorList>
    </citation>
    <scope>NUCLEOTIDE SEQUENCE [LARGE SCALE GENOMIC DNA]</scope>
    <source>
        <strain evidence="2 3">NEAU-YY642</strain>
    </source>
</reference>
<accession>A0A3M2LAK8</accession>
<sequence length="115" mass="12421">RGRRGGRARRVRGAAPRRLADDRLGGAAAWSLIVTAQAVGFVVGGLVALRIRPRFPMRTATYATFGFVPPFLLLALGAPVWLIAVSTRVNGVCGDVFEVLWSTEPQRHVPQEALS</sequence>
<dbReference type="AlphaFoldDB" id="A0A3M2LAK8"/>
<gene>
    <name evidence="2" type="ORF">EBN88_24370</name>
</gene>
<evidence type="ECO:0000313" key="3">
    <source>
        <dbReference type="Proteomes" id="UP000278673"/>
    </source>
</evidence>
<keyword evidence="1" id="KW-1133">Transmembrane helix</keyword>
<organism evidence="2 3">
    <name type="scientific">Streptomyces triticirhizae</name>
    <dbReference type="NCBI Taxonomy" id="2483353"/>
    <lineage>
        <taxon>Bacteria</taxon>
        <taxon>Bacillati</taxon>
        <taxon>Actinomycetota</taxon>
        <taxon>Actinomycetes</taxon>
        <taxon>Kitasatosporales</taxon>
        <taxon>Streptomycetaceae</taxon>
        <taxon>Streptomyces</taxon>
    </lineage>
</organism>
<dbReference type="Proteomes" id="UP000278673">
    <property type="component" value="Unassembled WGS sequence"/>
</dbReference>